<evidence type="ECO:0000256" key="1">
    <source>
        <dbReference type="SAM" id="MobiDB-lite"/>
    </source>
</evidence>
<protein>
    <submittedName>
        <fullName evidence="2">Uncharacterized protein</fullName>
    </submittedName>
</protein>
<sequence length="309" mass="36968">ILMKKIRTLLNKQHDEFKQLEEKEKEQDLARQESSHWFSPTPHLPTALPSGVNIETECSVDPLPGAPPNMQRYGLMYNEINQKINPNDDLTYDLNSYGFRCRPFEDIDHKKQQIMILGCSYTFGIGLKQEHLWHDHLRLAFSDETTQIWNLGVPGYSNDAIVRLTWRFLEYIRPAMIFIQWSHFHRREYVRDDNSLWRILTNHPRFWNDGSSEYKAFFMMHNDFNDQYCFEKNLAFISNVVRAYHITFEYETINNFPSIDKARDDEHPGPDSHKLFAVQIYNQYLNQVIYENKEKQKFLEDFLNKLDEK</sequence>
<evidence type="ECO:0000313" key="2">
    <source>
        <dbReference type="EMBL" id="SVB40051.1"/>
    </source>
</evidence>
<name>A0A382DQN6_9ZZZZ</name>
<dbReference type="SUPFAM" id="SSF52266">
    <property type="entry name" value="SGNH hydrolase"/>
    <property type="match status" value="1"/>
</dbReference>
<feature type="non-terminal residue" evidence="2">
    <location>
        <position position="1"/>
    </location>
</feature>
<feature type="region of interest" description="Disordered" evidence="1">
    <location>
        <begin position="23"/>
        <end position="42"/>
    </location>
</feature>
<dbReference type="AlphaFoldDB" id="A0A382DQN6"/>
<reference evidence="2" key="1">
    <citation type="submission" date="2018-05" db="EMBL/GenBank/DDBJ databases">
        <authorList>
            <person name="Lanie J.A."/>
            <person name="Ng W.-L."/>
            <person name="Kazmierczak K.M."/>
            <person name="Andrzejewski T.M."/>
            <person name="Davidsen T.M."/>
            <person name="Wayne K.J."/>
            <person name="Tettelin H."/>
            <person name="Glass J.I."/>
            <person name="Rusch D."/>
            <person name="Podicherti R."/>
            <person name="Tsui H.-C.T."/>
            <person name="Winkler M.E."/>
        </authorList>
    </citation>
    <scope>NUCLEOTIDE SEQUENCE</scope>
</reference>
<organism evidence="2">
    <name type="scientific">marine metagenome</name>
    <dbReference type="NCBI Taxonomy" id="408172"/>
    <lineage>
        <taxon>unclassified sequences</taxon>
        <taxon>metagenomes</taxon>
        <taxon>ecological metagenomes</taxon>
    </lineage>
</organism>
<accession>A0A382DQN6</accession>
<feature type="compositionally biased region" description="Basic and acidic residues" evidence="1">
    <location>
        <begin position="23"/>
        <end position="34"/>
    </location>
</feature>
<proteinExistence type="predicted"/>
<gene>
    <name evidence="2" type="ORF">METZ01_LOCUS192905</name>
</gene>
<dbReference type="EMBL" id="UINC01040331">
    <property type="protein sequence ID" value="SVB40051.1"/>
    <property type="molecule type" value="Genomic_DNA"/>
</dbReference>